<dbReference type="InterPro" id="IPR004843">
    <property type="entry name" value="Calcineurin-like_PHP"/>
</dbReference>
<dbReference type="GO" id="GO:0003993">
    <property type="term" value="F:acid phosphatase activity"/>
    <property type="evidence" value="ECO:0007669"/>
    <property type="project" value="InterPro"/>
</dbReference>
<dbReference type="SUPFAM" id="SSF49363">
    <property type="entry name" value="Purple acid phosphatase, N-terminal domain"/>
    <property type="match status" value="1"/>
</dbReference>
<dbReference type="EMBL" id="CP001157">
    <property type="protein sequence ID" value="ACO79308.1"/>
    <property type="molecule type" value="Genomic_DNA"/>
</dbReference>
<keyword evidence="1" id="KW-0732">Signal</keyword>
<dbReference type="Gene3D" id="2.60.40.380">
    <property type="entry name" value="Purple acid phosphatase-like, N-terminal"/>
    <property type="match status" value="1"/>
</dbReference>
<dbReference type="InterPro" id="IPR015914">
    <property type="entry name" value="PAPs_N"/>
</dbReference>
<dbReference type="PANTHER" id="PTHR22953">
    <property type="entry name" value="ACID PHOSPHATASE RELATED"/>
    <property type="match status" value="1"/>
</dbReference>
<gene>
    <name evidence="4" type="ordered locus">Avin_31450</name>
</gene>
<evidence type="ECO:0000313" key="4">
    <source>
        <dbReference type="EMBL" id="ACO79308.1"/>
    </source>
</evidence>
<dbReference type="eggNOG" id="COG1409">
    <property type="taxonomic scope" value="Bacteria"/>
</dbReference>
<name>C1DNV5_AZOVD</name>
<dbReference type="EnsemblBacteria" id="ACO79308">
    <property type="protein sequence ID" value="ACO79308"/>
    <property type="gene ID" value="Avin_31450"/>
</dbReference>
<evidence type="ECO:0000259" key="3">
    <source>
        <dbReference type="Pfam" id="PF16656"/>
    </source>
</evidence>
<dbReference type="KEGG" id="avn:Avin_31450"/>
<dbReference type="SUPFAM" id="SSF56300">
    <property type="entry name" value="Metallo-dependent phosphatases"/>
    <property type="match status" value="1"/>
</dbReference>
<feature type="domain" description="Calcineurin-like phosphoesterase" evidence="2">
    <location>
        <begin position="102"/>
        <end position="301"/>
    </location>
</feature>
<dbReference type="Gene3D" id="3.60.21.10">
    <property type="match status" value="1"/>
</dbReference>
<dbReference type="Proteomes" id="UP000002424">
    <property type="component" value="Chromosome"/>
</dbReference>
<proteinExistence type="predicted"/>
<sequence>MLTPGADPARELAVAYRTDSRQAVAEVQLAPALDGPDPEARARPLGGSSRLFATENGDAYYHRVRFTGLQPDTAYLYRAKGADGWSEWLQFHTAAAGFKPFRFIYLGDVQDDILTLGSRTIRQAFLSTASPALVVHAGDMVSQDKTLIHDDEWGEWNQAGGFYYAQVPQLPAIGNHEYLKTWNPLEGKGRRRSPHWPLQFVLPDNGAHGVEGTSYYVDFQGVRFIVLDGTAALHLGALESQKQWLEASLRDSSARWNVVIDHQPIFTCARPKDSEVLKAAWKPVLEKYNVDLVLQGHDHCYSRLSAEAGHEAALAARAAGAVQGPVYLVSVAGSKMYRLNDRARRQPDRVAEDTQFYETVEVESQRLAVRTYTASGRLYDAFDLLRDAQGGKHLIEPVANLPAERTCDGEQGPDGLPCTALGNARG</sequence>
<protein>
    <submittedName>
        <fullName evidence="4">Phosphoesterase</fullName>
    </submittedName>
</protein>
<evidence type="ECO:0000256" key="1">
    <source>
        <dbReference type="ARBA" id="ARBA00022729"/>
    </source>
</evidence>
<dbReference type="STRING" id="322710.Avin_31450"/>
<dbReference type="Pfam" id="PF16656">
    <property type="entry name" value="Pur_ac_phosph_N"/>
    <property type="match status" value="1"/>
</dbReference>
<feature type="domain" description="Purple acid phosphatase N-terminal" evidence="3">
    <location>
        <begin position="2"/>
        <end position="93"/>
    </location>
</feature>
<dbReference type="PANTHER" id="PTHR22953:SF153">
    <property type="entry name" value="PURPLE ACID PHOSPHATASE"/>
    <property type="match status" value="1"/>
</dbReference>
<dbReference type="InterPro" id="IPR039331">
    <property type="entry name" value="PAPs-like"/>
</dbReference>
<dbReference type="OrthoDB" id="9809781at2"/>
<dbReference type="InterPro" id="IPR008963">
    <property type="entry name" value="Purple_acid_Pase-like_N"/>
</dbReference>
<reference evidence="4 5" key="1">
    <citation type="journal article" date="2009" name="J. Bacteriol.">
        <title>Genome sequence of Azotobacter vinelandii, an obligate aerobe specialized to support diverse anaerobic metabolic processes.</title>
        <authorList>
            <person name="Setubal J.C."/>
            <person name="dos Santos P."/>
            <person name="Goldman B.S."/>
            <person name="Ertesvag H."/>
            <person name="Espin G."/>
            <person name="Rubio L.M."/>
            <person name="Valla S."/>
            <person name="Almeida N.F."/>
            <person name="Balasubramanian D."/>
            <person name="Cromes L."/>
            <person name="Curatti L."/>
            <person name="Du Z."/>
            <person name="Godsy E."/>
            <person name="Goodner B."/>
            <person name="Hellner-Burris K."/>
            <person name="Hernandez J.A."/>
            <person name="Houmiel K."/>
            <person name="Imperial J."/>
            <person name="Kennedy C."/>
            <person name="Larson T.J."/>
            <person name="Latreille P."/>
            <person name="Ligon L.S."/>
            <person name="Lu J."/>
            <person name="Maerk M."/>
            <person name="Miller N.M."/>
            <person name="Norton S."/>
            <person name="O'Carroll I.P."/>
            <person name="Paulsen I."/>
            <person name="Raulfs E.C."/>
            <person name="Roemer R."/>
            <person name="Rosser J."/>
            <person name="Segura D."/>
            <person name="Slater S."/>
            <person name="Stricklin S.L."/>
            <person name="Studholme D.J."/>
            <person name="Sun J."/>
            <person name="Viana C.J."/>
            <person name="Wallin E."/>
            <person name="Wang B."/>
            <person name="Wheeler C."/>
            <person name="Zhu H."/>
            <person name="Dean D.R."/>
            <person name="Dixon R."/>
            <person name="Wood D."/>
        </authorList>
    </citation>
    <scope>NUCLEOTIDE SEQUENCE [LARGE SCALE GENOMIC DNA]</scope>
    <source>
        <strain evidence="5">DJ / ATCC BAA-1303</strain>
    </source>
</reference>
<dbReference type="Pfam" id="PF00149">
    <property type="entry name" value="Metallophos"/>
    <property type="match status" value="1"/>
</dbReference>
<organism evidence="4 5">
    <name type="scientific">Azotobacter vinelandii (strain DJ / ATCC BAA-1303)</name>
    <dbReference type="NCBI Taxonomy" id="322710"/>
    <lineage>
        <taxon>Bacteria</taxon>
        <taxon>Pseudomonadati</taxon>
        <taxon>Pseudomonadota</taxon>
        <taxon>Gammaproteobacteria</taxon>
        <taxon>Pseudomonadales</taxon>
        <taxon>Pseudomonadaceae</taxon>
        <taxon>Azotobacter</taxon>
    </lineage>
</organism>
<evidence type="ECO:0000259" key="2">
    <source>
        <dbReference type="Pfam" id="PF00149"/>
    </source>
</evidence>
<dbReference type="GO" id="GO:0046872">
    <property type="term" value="F:metal ion binding"/>
    <property type="evidence" value="ECO:0007669"/>
    <property type="project" value="InterPro"/>
</dbReference>
<dbReference type="AlphaFoldDB" id="C1DNV5"/>
<dbReference type="InterPro" id="IPR029052">
    <property type="entry name" value="Metallo-depent_PP-like"/>
</dbReference>
<keyword evidence="5" id="KW-1185">Reference proteome</keyword>
<evidence type="ECO:0000313" key="5">
    <source>
        <dbReference type="Proteomes" id="UP000002424"/>
    </source>
</evidence>
<accession>C1DNV5</accession>
<dbReference type="HOGENOM" id="CLU_035600_0_0_6"/>